<evidence type="ECO:0000313" key="5">
    <source>
        <dbReference type="EMBL" id="NBJ91603.1"/>
    </source>
</evidence>
<evidence type="ECO:0000256" key="4">
    <source>
        <dbReference type="NCBIfam" id="TIGR00152"/>
    </source>
</evidence>
<dbReference type="Proteomes" id="UP001154420">
    <property type="component" value="Unassembled WGS sequence"/>
</dbReference>
<protein>
    <recommendedName>
        <fullName evidence="3 4">Dephospho-CoA kinase</fullName>
        <ecNumber evidence="3 4">2.7.1.24</ecNumber>
    </recommendedName>
    <alternativeName>
        <fullName evidence="3">Dephosphocoenzyme A kinase</fullName>
    </alternativeName>
</protein>
<dbReference type="EMBL" id="QZDT01000002">
    <property type="protein sequence ID" value="NBJ91603.1"/>
    <property type="molecule type" value="Genomic_DNA"/>
</dbReference>
<dbReference type="InterPro" id="IPR001977">
    <property type="entry name" value="Depp_CoAkinase"/>
</dbReference>
<dbReference type="InterPro" id="IPR027417">
    <property type="entry name" value="P-loop_NTPase"/>
</dbReference>
<dbReference type="PANTHER" id="PTHR10695">
    <property type="entry name" value="DEPHOSPHO-COA KINASE-RELATED"/>
    <property type="match status" value="1"/>
</dbReference>
<dbReference type="HAMAP" id="MF_00376">
    <property type="entry name" value="Dephospho_CoA_kinase"/>
    <property type="match status" value="1"/>
</dbReference>
<keyword evidence="2 3" id="KW-0067">ATP-binding</keyword>
<dbReference type="PANTHER" id="PTHR10695:SF46">
    <property type="entry name" value="BIFUNCTIONAL COENZYME A SYNTHASE-RELATED"/>
    <property type="match status" value="1"/>
</dbReference>
<dbReference type="Gene3D" id="3.40.50.300">
    <property type="entry name" value="P-loop containing nucleotide triphosphate hydrolases"/>
    <property type="match status" value="1"/>
</dbReference>
<dbReference type="GO" id="GO:0015937">
    <property type="term" value="P:coenzyme A biosynthetic process"/>
    <property type="evidence" value="ECO:0007669"/>
    <property type="project" value="UniProtKB-UniRule"/>
</dbReference>
<dbReference type="NCBIfam" id="TIGR00152">
    <property type="entry name" value="dephospho-CoA kinase"/>
    <property type="match status" value="1"/>
</dbReference>
<evidence type="ECO:0000256" key="2">
    <source>
        <dbReference type="ARBA" id="ARBA00022840"/>
    </source>
</evidence>
<evidence type="ECO:0000256" key="3">
    <source>
        <dbReference type="HAMAP-Rule" id="MF_00376"/>
    </source>
</evidence>
<keyword evidence="1 3" id="KW-0547">Nucleotide-binding</keyword>
<dbReference type="PROSITE" id="PS51219">
    <property type="entry name" value="DPCK"/>
    <property type="match status" value="1"/>
</dbReference>
<dbReference type="EC" id="2.7.1.24" evidence="3 4"/>
<accession>A0A9X5BDF2</accession>
<dbReference type="CDD" id="cd02022">
    <property type="entry name" value="DPCK"/>
    <property type="match status" value="1"/>
</dbReference>
<keyword evidence="3" id="KW-0963">Cytoplasm</keyword>
<sequence>MKVIGITGGVGSGKTAVLEYIAGKYNCKVILADKAAHKVEEPGQLCYKKLVKLLSGNILNEDGTINREKMAVRIFGSDKLLEEVNKIIHPAVKQFILEEMERERKAGALDFLFIEAALLIENGYLDIVDEMWYIYALENVRRRRLIGARNYSDEKVTSIMKSQLSEEEFKKHCKVVIDNSGELAVAYKQVDKKLGEYLYG</sequence>
<dbReference type="OrthoDB" id="9812943at2"/>
<dbReference type="GO" id="GO:0005737">
    <property type="term" value="C:cytoplasm"/>
    <property type="evidence" value="ECO:0007669"/>
    <property type="project" value="UniProtKB-SubCell"/>
</dbReference>
<keyword evidence="3 5" id="KW-0418">Kinase</keyword>
<evidence type="ECO:0000313" key="6">
    <source>
        <dbReference type="Proteomes" id="UP001154420"/>
    </source>
</evidence>
<feature type="binding site" evidence="3">
    <location>
        <begin position="11"/>
        <end position="16"/>
    </location>
    <ligand>
        <name>ATP</name>
        <dbReference type="ChEBI" id="CHEBI:30616"/>
    </ligand>
</feature>
<organism evidence="5 6">
    <name type="scientific">Parablautia muri</name>
    <dbReference type="NCBI Taxonomy" id="2320879"/>
    <lineage>
        <taxon>Bacteria</taxon>
        <taxon>Bacillati</taxon>
        <taxon>Bacillota</taxon>
        <taxon>Clostridia</taxon>
        <taxon>Lachnospirales</taxon>
        <taxon>Lachnospiraceae</taxon>
        <taxon>Parablautia</taxon>
    </lineage>
</organism>
<comment type="similarity">
    <text evidence="3">Belongs to the CoaE family.</text>
</comment>
<evidence type="ECO:0000256" key="1">
    <source>
        <dbReference type="ARBA" id="ARBA00022741"/>
    </source>
</evidence>
<dbReference type="Pfam" id="PF01121">
    <property type="entry name" value="CoaE"/>
    <property type="match status" value="1"/>
</dbReference>
<comment type="pathway">
    <text evidence="3">Cofactor biosynthesis; coenzyme A biosynthesis; CoA from (R)-pantothenate: step 5/5.</text>
</comment>
<comment type="function">
    <text evidence="3">Catalyzes the phosphorylation of the 3'-hydroxyl group of dephosphocoenzyme A to form coenzyme A.</text>
</comment>
<name>A0A9X5BDF2_9FIRM</name>
<dbReference type="GO" id="GO:0005524">
    <property type="term" value="F:ATP binding"/>
    <property type="evidence" value="ECO:0007669"/>
    <property type="project" value="UniProtKB-UniRule"/>
</dbReference>
<comment type="caution">
    <text evidence="5">The sequence shown here is derived from an EMBL/GenBank/DDBJ whole genome shotgun (WGS) entry which is preliminary data.</text>
</comment>
<dbReference type="AlphaFoldDB" id="A0A9X5BDF2"/>
<proteinExistence type="inferred from homology"/>
<dbReference type="GO" id="GO:0004140">
    <property type="term" value="F:dephospho-CoA kinase activity"/>
    <property type="evidence" value="ECO:0007669"/>
    <property type="project" value="UniProtKB-UniRule"/>
</dbReference>
<keyword evidence="3" id="KW-0173">Coenzyme A biosynthesis</keyword>
<reference evidence="5" key="1">
    <citation type="submission" date="2018-09" db="EMBL/GenBank/DDBJ databases">
        <title>Murine metabolic-syndrome-specific gut microbial biobank.</title>
        <authorList>
            <person name="Liu C."/>
        </authorList>
    </citation>
    <scope>NUCLEOTIDE SEQUENCE</scope>
    <source>
        <strain evidence="5">D42-62</strain>
    </source>
</reference>
<comment type="subcellular location">
    <subcellularLocation>
        <location evidence="3">Cytoplasm</location>
    </subcellularLocation>
</comment>
<dbReference type="SUPFAM" id="SSF52540">
    <property type="entry name" value="P-loop containing nucleoside triphosphate hydrolases"/>
    <property type="match status" value="1"/>
</dbReference>
<gene>
    <name evidence="3" type="primary">coaE</name>
    <name evidence="5" type="ORF">D5281_03105</name>
</gene>
<keyword evidence="6" id="KW-1185">Reference proteome</keyword>
<comment type="catalytic activity">
    <reaction evidence="3">
        <text>3'-dephospho-CoA + ATP = ADP + CoA + H(+)</text>
        <dbReference type="Rhea" id="RHEA:18245"/>
        <dbReference type="ChEBI" id="CHEBI:15378"/>
        <dbReference type="ChEBI" id="CHEBI:30616"/>
        <dbReference type="ChEBI" id="CHEBI:57287"/>
        <dbReference type="ChEBI" id="CHEBI:57328"/>
        <dbReference type="ChEBI" id="CHEBI:456216"/>
        <dbReference type="EC" id="2.7.1.24"/>
    </reaction>
</comment>
<keyword evidence="3 5" id="KW-0808">Transferase</keyword>